<evidence type="ECO:0000256" key="1">
    <source>
        <dbReference type="ARBA" id="ARBA00022857"/>
    </source>
</evidence>
<proteinExistence type="predicted"/>
<dbReference type="FunFam" id="3.30.360.10:FF:000008">
    <property type="entry name" value="Alpha-aminoadipic semialdehyde synthase, mitochondrial"/>
    <property type="match status" value="1"/>
</dbReference>
<evidence type="ECO:0000313" key="5">
    <source>
        <dbReference type="EMBL" id="GAI20155.1"/>
    </source>
</evidence>
<reference evidence="5" key="1">
    <citation type="journal article" date="2014" name="Front. Microbiol.">
        <title>High frequency of phylogenetically diverse reductive dehalogenase-homologous genes in deep subseafloor sedimentary metagenomes.</title>
        <authorList>
            <person name="Kawai M."/>
            <person name="Futagami T."/>
            <person name="Toyoda A."/>
            <person name="Takaki Y."/>
            <person name="Nishi S."/>
            <person name="Hori S."/>
            <person name="Arai W."/>
            <person name="Tsubouchi T."/>
            <person name="Morono Y."/>
            <person name="Uchiyama I."/>
            <person name="Ito T."/>
            <person name="Fujiyama A."/>
            <person name="Inagaki F."/>
            <person name="Takami H."/>
        </authorList>
    </citation>
    <scope>NUCLEOTIDE SEQUENCE</scope>
    <source>
        <strain evidence="5">Expedition CK06-06</strain>
    </source>
</reference>
<dbReference type="GO" id="GO:0019878">
    <property type="term" value="P:lysine biosynthetic process via aminoadipic acid"/>
    <property type="evidence" value="ECO:0007669"/>
    <property type="project" value="TreeGrafter"/>
</dbReference>
<dbReference type="SUPFAM" id="SSF55347">
    <property type="entry name" value="Glyceraldehyde-3-phosphate dehydrogenase-like, C-terminal domain"/>
    <property type="match status" value="1"/>
</dbReference>
<accession>X1MZU1</accession>
<feature type="non-terminal residue" evidence="5">
    <location>
        <position position="1"/>
    </location>
</feature>
<dbReference type="EMBL" id="BARV01015834">
    <property type="protein sequence ID" value="GAI20155.1"/>
    <property type="molecule type" value="Genomic_DNA"/>
</dbReference>
<keyword evidence="1" id="KW-0521">NADP</keyword>
<gene>
    <name evidence="5" type="ORF">S06H3_27310</name>
</gene>
<sequence length="291" mass="32808">QPDFEVEVASRTVSKAVKLIDNHPLGKSSELNLKNEEGLKDKISKADLIISMAPYTFHPIVAKYCIDYKKAMVTTSYVSEVMKNLDAEAKKAGILILNEVGLDPGIDHMEAMRIIHEVEEKEGEILSFTSYCGGLPAPEANTNPFGYKFSWSPAGVLLAGKNSAHYLKDGQQIFIPSQDLFDNYLMINIEGLGEFEGYPNRNSLPYIELYGIKSTKTMLRGTLRNKGWCSTIKKIVDLGFLEEKENDWTGLTYKDFLKKLMNDPAEEDIKKALSAYLNIEESSDIIQRFEW</sequence>
<feature type="domain" description="Saccharopine dehydrogenase NADP binding" evidence="3">
    <location>
        <begin position="3"/>
        <end position="96"/>
    </location>
</feature>
<dbReference type="Gene3D" id="3.40.50.720">
    <property type="entry name" value="NAD(P)-binding Rossmann-like Domain"/>
    <property type="match status" value="1"/>
</dbReference>
<dbReference type="PANTHER" id="PTHR11133">
    <property type="entry name" value="SACCHAROPINE DEHYDROGENASE"/>
    <property type="match status" value="1"/>
</dbReference>
<dbReference type="SUPFAM" id="SSF51735">
    <property type="entry name" value="NAD(P)-binding Rossmann-fold domains"/>
    <property type="match status" value="1"/>
</dbReference>
<dbReference type="PANTHER" id="PTHR11133:SF22">
    <property type="entry name" value="ALPHA-AMINOADIPIC SEMIALDEHYDE SYNTHASE, MITOCHONDRIAL"/>
    <property type="match status" value="1"/>
</dbReference>
<dbReference type="InterPro" id="IPR051168">
    <property type="entry name" value="AASS"/>
</dbReference>
<dbReference type="InterPro" id="IPR005097">
    <property type="entry name" value="Sacchrp_dh_NADP-bd"/>
</dbReference>
<dbReference type="GO" id="GO:0005737">
    <property type="term" value="C:cytoplasm"/>
    <property type="evidence" value="ECO:0007669"/>
    <property type="project" value="TreeGrafter"/>
</dbReference>
<dbReference type="InterPro" id="IPR032095">
    <property type="entry name" value="Sacchrp_dh-like_C"/>
</dbReference>
<dbReference type="AlphaFoldDB" id="X1MZU1"/>
<comment type="caution">
    <text evidence="5">The sequence shown here is derived from an EMBL/GenBank/DDBJ whole genome shotgun (WGS) entry which is preliminary data.</text>
</comment>
<evidence type="ECO:0000259" key="4">
    <source>
        <dbReference type="Pfam" id="PF16653"/>
    </source>
</evidence>
<protein>
    <recommendedName>
        <fullName evidence="6">Saccharopine dehydrogenase-like C-terminal domain-containing protein</fullName>
    </recommendedName>
</protein>
<name>X1MZU1_9ZZZZ</name>
<evidence type="ECO:0000256" key="2">
    <source>
        <dbReference type="ARBA" id="ARBA00023002"/>
    </source>
</evidence>
<dbReference type="GO" id="GO:0004753">
    <property type="term" value="F:saccharopine dehydrogenase activity"/>
    <property type="evidence" value="ECO:0007669"/>
    <property type="project" value="TreeGrafter"/>
</dbReference>
<dbReference type="Pfam" id="PF03435">
    <property type="entry name" value="Sacchrp_dh_NADP"/>
    <property type="match status" value="1"/>
</dbReference>
<keyword evidence="2" id="KW-0560">Oxidoreductase</keyword>
<evidence type="ECO:0000259" key="3">
    <source>
        <dbReference type="Pfam" id="PF03435"/>
    </source>
</evidence>
<feature type="domain" description="Saccharopine dehydrogenase-like C-terminal" evidence="4">
    <location>
        <begin position="101"/>
        <end position="265"/>
    </location>
</feature>
<evidence type="ECO:0008006" key="6">
    <source>
        <dbReference type="Google" id="ProtNLM"/>
    </source>
</evidence>
<feature type="non-terminal residue" evidence="5">
    <location>
        <position position="291"/>
    </location>
</feature>
<dbReference type="Pfam" id="PF16653">
    <property type="entry name" value="Sacchrp_dh_C"/>
    <property type="match status" value="1"/>
</dbReference>
<organism evidence="5">
    <name type="scientific">marine sediment metagenome</name>
    <dbReference type="NCBI Taxonomy" id="412755"/>
    <lineage>
        <taxon>unclassified sequences</taxon>
        <taxon>metagenomes</taxon>
        <taxon>ecological metagenomes</taxon>
    </lineage>
</organism>
<dbReference type="Gene3D" id="3.30.360.10">
    <property type="entry name" value="Dihydrodipicolinate Reductase, domain 2"/>
    <property type="match status" value="1"/>
</dbReference>
<dbReference type="InterPro" id="IPR036291">
    <property type="entry name" value="NAD(P)-bd_dom_sf"/>
</dbReference>